<dbReference type="InterPro" id="IPR002470">
    <property type="entry name" value="Peptidase_S9A"/>
</dbReference>
<evidence type="ECO:0000256" key="2">
    <source>
        <dbReference type="ARBA" id="ARBA00022670"/>
    </source>
</evidence>
<evidence type="ECO:0000259" key="10">
    <source>
        <dbReference type="Pfam" id="PF02897"/>
    </source>
</evidence>
<dbReference type="InterPro" id="IPR001375">
    <property type="entry name" value="Peptidase_S9_cat"/>
</dbReference>
<dbReference type="PANTHER" id="PTHR11757:SF20">
    <property type="entry name" value="B PROTEIN, PUTATIVE-RELATED"/>
    <property type="match status" value="1"/>
</dbReference>
<dbReference type="GO" id="GO:0006508">
    <property type="term" value="P:proteolysis"/>
    <property type="evidence" value="ECO:0007669"/>
    <property type="project" value="UniProtKB-KW"/>
</dbReference>
<evidence type="ECO:0000256" key="1">
    <source>
        <dbReference type="ARBA" id="ARBA00005228"/>
    </source>
</evidence>
<protein>
    <recommendedName>
        <fullName evidence="5">Prolyl endopeptidase-like</fullName>
    </recommendedName>
    <alternativeName>
        <fullName evidence="6">Prolylendopeptidase-like</fullName>
    </alternativeName>
</protein>
<dbReference type="InterPro" id="IPR029058">
    <property type="entry name" value="AB_hydrolase_fold"/>
</dbReference>
<dbReference type="GO" id="GO:0004252">
    <property type="term" value="F:serine-type endopeptidase activity"/>
    <property type="evidence" value="ECO:0007669"/>
    <property type="project" value="InterPro"/>
</dbReference>
<organism evidence="11 12">
    <name type="scientific">Trypanosoma theileri</name>
    <dbReference type="NCBI Taxonomy" id="67003"/>
    <lineage>
        <taxon>Eukaryota</taxon>
        <taxon>Discoba</taxon>
        <taxon>Euglenozoa</taxon>
        <taxon>Kinetoplastea</taxon>
        <taxon>Metakinetoplastina</taxon>
        <taxon>Trypanosomatida</taxon>
        <taxon>Trypanosomatidae</taxon>
        <taxon>Trypanosoma</taxon>
    </lineage>
</organism>
<dbReference type="EMBL" id="NBCO01000036">
    <property type="protein sequence ID" value="ORC85246.1"/>
    <property type="molecule type" value="Genomic_DNA"/>
</dbReference>
<evidence type="ECO:0000313" key="12">
    <source>
        <dbReference type="Proteomes" id="UP000192257"/>
    </source>
</evidence>
<evidence type="ECO:0000313" key="11">
    <source>
        <dbReference type="EMBL" id="ORC85246.1"/>
    </source>
</evidence>
<dbReference type="PRINTS" id="PR00862">
    <property type="entry name" value="PROLIGOPTASE"/>
</dbReference>
<reference evidence="11 12" key="1">
    <citation type="submission" date="2017-03" db="EMBL/GenBank/DDBJ databases">
        <title>An alternative strategy for trypanosome survival in the mammalian bloodstream revealed through genome and transcriptome analysis of the ubiquitous bovine parasite Trypanosoma (Megatrypanum) theileri.</title>
        <authorList>
            <person name="Kelly S."/>
            <person name="Ivens A."/>
            <person name="Mott A."/>
            <person name="O'Neill E."/>
            <person name="Emms D."/>
            <person name="Macleod O."/>
            <person name="Voorheis P."/>
            <person name="Matthews J."/>
            <person name="Matthews K."/>
            <person name="Carrington M."/>
        </authorList>
    </citation>
    <scope>NUCLEOTIDE SEQUENCE [LARGE SCALE GENOMIC DNA]</scope>
    <source>
        <strain evidence="11">Edinburgh</strain>
    </source>
</reference>
<comment type="function">
    <text evidence="7">Serine peptidase whose precise substrate specificity remains unclear. Does not cleave peptides after a arginine or lysine residue. Regulates trans-Golgi network morphology and sorting by regulating the membrane binding of the AP-1 complex. May play a role in the regulation of synaptic vesicle exocytosis.</text>
</comment>
<evidence type="ECO:0000256" key="6">
    <source>
        <dbReference type="ARBA" id="ARBA00042165"/>
    </source>
</evidence>
<feature type="domain" description="Peptidase S9 prolyl oligopeptidase catalytic" evidence="9">
    <location>
        <begin position="568"/>
        <end position="739"/>
    </location>
</feature>
<evidence type="ECO:0000256" key="4">
    <source>
        <dbReference type="ARBA" id="ARBA00022825"/>
    </source>
</evidence>
<dbReference type="Pfam" id="PF00326">
    <property type="entry name" value="Peptidase_S9"/>
    <property type="match status" value="1"/>
</dbReference>
<dbReference type="Pfam" id="PF02897">
    <property type="entry name" value="Peptidase_S9_N"/>
    <property type="match status" value="1"/>
</dbReference>
<dbReference type="VEuPathDB" id="TriTrypDB:TM35_000361060"/>
<gene>
    <name evidence="11" type="ORF">TM35_000361060</name>
</gene>
<comment type="caution">
    <text evidence="11">The sequence shown here is derived from an EMBL/GenBank/DDBJ whole genome shotgun (WGS) entry which is preliminary data.</text>
</comment>
<dbReference type="SUPFAM" id="SSF53474">
    <property type="entry name" value="alpha/beta-Hydrolases"/>
    <property type="match status" value="1"/>
</dbReference>
<dbReference type="Gene3D" id="3.40.50.1820">
    <property type="entry name" value="alpha/beta hydrolase"/>
    <property type="match status" value="1"/>
</dbReference>
<proteinExistence type="inferred from homology"/>
<evidence type="ECO:0000256" key="5">
    <source>
        <dbReference type="ARBA" id="ARBA00039290"/>
    </source>
</evidence>
<keyword evidence="4" id="KW-0720">Serine protease</keyword>
<dbReference type="InterPro" id="IPR051543">
    <property type="entry name" value="Serine_Peptidase_S9A"/>
</dbReference>
<dbReference type="InterPro" id="IPR023302">
    <property type="entry name" value="Pept_S9A_N"/>
</dbReference>
<keyword evidence="2" id="KW-0645">Protease</keyword>
<feature type="compositionally biased region" description="Basic and acidic residues" evidence="8">
    <location>
        <begin position="863"/>
        <end position="883"/>
    </location>
</feature>
<name>A0A1X0NKN5_9TRYP</name>
<sequence>MTALYPWVPSSNAAYTLFRRAVNRFSPQTRNTYPLPVLDGPFPVEVPESLELHGERRQSDPFKYMEDLFDKRTQSYVRSEQRHFALIDAKFDFKHSKARLWAELDAKVVITSREGGFDKGEERIGEYVYFTRVVPGGDPNAIGFYRKRFGEVDLLAEELINPTALQQHFGYEQCHVGICRVSQDGKYLAYTLSVEGGDRYICHVRSIDNASLFHVIRGRNIVSIEFGADNQFYYTESNDLNRPYTVILQEIRPGILPPPVELYRDDDEQFFVDIHKTKDNAYIIITSDSKLKSNALVLPASFPKIPHELRDFFRKNRPVEVASKEKWSWLEYYKGHFIMVVADHGPNNRVVYAREEIVLKYGKNTEWKELVPYRDDVQIVDIDLFQDRIVLFESHFAFERINHIRIINCDKGLDEAARNARNDDLVLHFPPLASVTPGLNKNFNQQSMSFVYSSICQPSKDCVFNFDSKMTAKKSLMCAPDALFTQRQSEQFTPWDYMWPYSIYRDLCVSEDGTQIPITICQRRDAFIQEATDFEAQPNTPKHCLIYVYGSYGEVPSMHFQLAPYMWLLRRRWTVAFAHVRGGGELPNWAEQGKGKNKINAVHDFIACCEHMVKMGYTKPELMVAAGNSAGCVPIAAAMNMRGCSLFGNALLRSPFLDVINTMVDPDLPLSLAERDDWGDPLHSAEDLKRLMQYDPYHNINDRVTYPAMMISVCLDDDRVPPWNSLKYVAKLRQQRRRKGVDPVARPLILRVRSSGGHYCWGDTENICEELSFLCSQLDLEGPGKVLNDMDIMTHMHNLTVTGAMDHDDQEKIFLKWDNWERERIDYHVKLHAFNWEPNFRKLKAEKEPFFWVPTDQELEQRKVDEMFRARERDTREREKSEAKTGSTGRPSGSNKWEEEEEEKEKKQGTQE</sequence>
<feature type="compositionally biased region" description="Polar residues" evidence="8">
    <location>
        <begin position="884"/>
        <end position="895"/>
    </location>
</feature>
<accession>A0A1X0NKN5</accession>
<evidence type="ECO:0000259" key="9">
    <source>
        <dbReference type="Pfam" id="PF00326"/>
    </source>
</evidence>
<dbReference type="SUPFAM" id="SSF50993">
    <property type="entry name" value="Peptidase/esterase 'gauge' domain"/>
    <property type="match status" value="1"/>
</dbReference>
<keyword evidence="12" id="KW-1185">Reference proteome</keyword>
<dbReference type="AlphaFoldDB" id="A0A1X0NKN5"/>
<dbReference type="Proteomes" id="UP000192257">
    <property type="component" value="Unassembled WGS sequence"/>
</dbReference>
<dbReference type="PANTHER" id="PTHR11757">
    <property type="entry name" value="PROTEASE FAMILY S9A OLIGOPEPTIDASE"/>
    <property type="match status" value="1"/>
</dbReference>
<dbReference type="RefSeq" id="XP_028879312.1">
    <property type="nucleotide sequence ID" value="XM_029029291.1"/>
</dbReference>
<evidence type="ECO:0000256" key="3">
    <source>
        <dbReference type="ARBA" id="ARBA00022801"/>
    </source>
</evidence>
<dbReference type="GeneID" id="39989071"/>
<comment type="similarity">
    <text evidence="1">Belongs to the peptidase S9A family.</text>
</comment>
<dbReference type="OrthoDB" id="248387at2759"/>
<dbReference type="Gene3D" id="2.130.10.120">
    <property type="entry name" value="Prolyl oligopeptidase, N-terminal domain"/>
    <property type="match status" value="1"/>
</dbReference>
<keyword evidence="3" id="KW-0378">Hydrolase</keyword>
<feature type="domain" description="Peptidase S9A N-terminal" evidence="10">
    <location>
        <begin position="51"/>
        <end position="469"/>
    </location>
</feature>
<evidence type="ECO:0000256" key="7">
    <source>
        <dbReference type="ARBA" id="ARBA00045448"/>
    </source>
</evidence>
<feature type="region of interest" description="Disordered" evidence="8">
    <location>
        <begin position="863"/>
        <end position="912"/>
    </location>
</feature>
<evidence type="ECO:0000256" key="8">
    <source>
        <dbReference type="SAM" id="MobiDB-lite"/>
    </source>
</evidence>